<dbReference type="EMBL" id="FPJO01000018">
    <property type="protein sequence ID" value="SFY32481.1"/>
    <property type="molecule type" value="Genomic_DNA"/>
</dbReference>
<dbReference type="OrthoDB" id="9804931at2"/>
<dbReference type="RefSeq" id="WP_072487647.1">
    <property type="nucleotide sequence ID" value="NZ_CP109381.1"/>
</dbReference>
<evidence type="ECO:0000313" key="2">
    <source>
        <dbReference type="EMBL" id="SFY32481.1"/>
    </source>
</evidence>
<accession>A0A1K2EA58</accession>
<dbReference type="AlphaFoldDB" id="A0A1K2EA58"/>
<sequence>MKLGRVSAVAAIAAATLIGSAASPAMAATWTRTADYQRWTGLNALERGQGVATDGTYFYYAGPGGMVKATVANDSEVASSVAPIPWELSGTYGSDHIGDVEYYGGYVIAPIEDGDSGYQHPLLALYNASDLSYTGRYVQLPLAQMPGGVPWVAVDAAAGLVYTSPWDQDAAQGTNKLVAYSLNDLLNLPAGSTLPVVRTVTLSQPLSRIQGAAMWQGKLYASVDDSAKSVHSIDINSGQVAYKFHQDVESGDEVQGIAAWDFGPSGGQLHIVNVGSGWKSIFLYLQHYTQTG</sequence>
<protein>
    <submittedName>
        <fullName evidence="2">Uncharacterized protein</fullName>
    </submittedName>
</protein>
<reference evidence="2 3" key="1">
    <citation type="submission" date="2016-11" db="EMBL/GenBank/DDBJ databases">
        <authorList>
            <person name="Jaros S."/>
            <person name="Januszkiewicz K."/>
            <person name="Wedrychowicz H."/>
        </authorList>
    </citation>
    <scope>NUCLEOTIDE SEQUENCE [LARGE SCALE GENOMIC DNA]</scope>
    <source>
        <strain evidence="2 3">OK807</strain>
    </source>
</reference>
<keyword evidence="1" id="KW-0732">Signal</keyword>
<name>A0A1K2EA58_STRAR</name>
<feature type="chain" id="PRO_5009677014" evidence="1">
    <location>
        <begin position="28"/>
        <end position="292"/>
    </location>
</feature>
<gene>
    <name evidence="2" type="ORF">SAMN02787144_101824</name>
</gene>
<dbReference type="Proteomes" id="UP000181909">
    <property type="component" value="Unassembled WGS sequence"/>
</dbReference>
<evidence type="ECO:0000256" key="1">
    <source>
        <dbReference type="SAM" id="SignalP"/>
    </source>
</evidence>
<feature type="signal peptide" evidence="1">
    <location>
        <begin position="1"/>
        <end position="27"/>
    </location>
</feature>
<proteinExistence type="predicted"/>
<organism evidence="2 3">
    <name type="scientific">Streptomyces atratus</name>
    <dbReference type="NCBI Taxonomy" id="1893"/>
    <lineage>
        <taxon>Bacteria</taxon>
        <taxon>Bacillati</taxon>
        <taxon>Actinomycetota</taxon>
        <taxon>Actinomycetes</taxon>
        <taxon>Kitasatosporales</taxon>
        <taxon>Streptomycetaceae</taxon>
        <taxon>Streptomyces</taxon>
    </lineage>
</organism>
<evidence type="ECO:0000313" key="3">
    <source>
        <dbReference type="Proteomes" id="UP000181909"/>
    </source>
</evidence>
<dbReference type="STRING" id="1893.SAMN02787144_101824"/>